<sequence>MNRMKIYYTNPFILGLSAFLTQTHLSIVRGMDAWDELRDYLSERETLNIIDTLLNASQRKKYEKPPSCLQKVFYTLRKKQYITSQEWTFLCEQLERTRAILLNPTPGRDEVIDVRMKLCDLSLLIERRVAANATIRKIARRVEHFYQADFIVHYEIQQITGIVNGYMKVRDNETLW</sequence>
<protein>
    <submittedName>
        <fullName evidence="2">Uncharacterized protein</fullName>
    </submittedName>
</protein>
<evidence type="ECO:0000313" key="4">
    <source>
        <dbReference type="Proteomes" id="UP000247005"/>
    </source>
</evidence>
<evidence type="ECO:0000313" key="1">
    <source>
        <dbReference type="EMBL" id="POP47887.1"/>
    </source>
</evidence>
<dbReference type="AlphaFoldDB" id="A0A2P5GWF6"/>
<proteinExistence type="predicted"/>
<dbReference type="Proteomes" id="UP000237073">
    <property type="component" value="Unassembled WGS sequence"/>
</dbReference>
<dbReference type="EMBL" id="PQGE01000001">
    <property type="protein sequence ID" value="POP47887.1"/>
    <property type="molecule type" value="Genomic_DNA"/>
</dbReference>
<dbReference type="Proteomes" id="UP000247005">
    <property type="component" value="Unassembled WGS sequence"/>
</dbReference>
<keyword evidence="3" id="KW-1185">Reference proteome</keyword>
<accession>A0A2P5GWF6</accession>
<evidence type="ECO:0000313" key="3">
    <source>
        <dbReference type="Proteomes" id="UP000237073"/>
    </source>
</evidence>
<name>A0A2P5GWF6_9ENTR</name>
<evidence type="ECO:0000313" key="2">
    <source>
        <dbReference type="EMBL" id="POP50900.1"/>
    </source>
</evidence>
<dbReference type="EMBL" id="PQGD01000001">
    <property type="protein sequence ID" value="POP50900.1"/>
    <property type="molecule type" value="Genomic_DNA"/>
</dbReference>
<reference evidence="3 4" key="1">
    <citation type="submission" date="2018-01" db="EMBL/GenBank/DDBJ databases">
        <title>Superficieibacter electus gen. nov., sp. nov., an extended-spectrum beta-lactamase possessing member of the Enterobacteriaceae family, isolated from intensive care unit surfaces.</title>
        <authorList>
            <person name="Potter R.F."/>
            <person name="D'Souza A.W."/>
        </authorList>
    </citation>
    <scope>NUCLEOTIDE SEQUENCE [LARGE SCALE GENOMIC DNA]</scope>
    <source>
        <strain evidence="2 4">BP-1</strain>
        <strain evidence="1 3">BP-2</strain>
    </source>
</reference>
<gene>
    <name evidence="2" type="ORF">CHU32_01755</name>
    <name evidence="1" type="ORF">CHU33_01750</name>
</gene>
<comment type="caution">
    <text evidence="2">The sequence shown here is derived from an EMBL/GenBank/DDBJ whole genome shotgun (WGS) entry which is preliminary data.</text>
</comment>
<organism evidence="2 4">
    <name type="scientific">Superficieibacter electus</name>
    <dbReference type="NCBI Taxonomy" id="2022662"/>
    <lineage>
        <taxon>Bacteria</taxon>
        <taxon>Pseudomonadati</taxon>
        <taxon>Pseudomonadota</taxon>
        <taxon>Gammaproteobacteria</taxon>
        <taxon>Enterobacterales</taxon>
        <taxon>Enterobacteriaceae</taxon>
        <taxon>Superficieibacter</taxon>
    </lineage>
</organism>